<comment type="caution">
    <text evidence="2">The sequence shown here is derived from an EMBL/GenBank/DDBJ whole genome shotgun (WGS) entry which is preliminary data.</text>
</comment>
<keyword evidence="3" id="KW-1185">Reference proteome</keyword>
<feature type="compositionally biased region" description="Low complexity" evidence="1">
    <location>
        <begin position="51"/>
        <end position="61"/>
    </location>
</feature>
<evidence type="ECO:0000313" key="2">
    <source>
        <dbReference type="EMBL" id="ORC92260.1"/>
    </source>
</evidence>
<feature type="region of interest" description="Disordered" evidence="1">
    <location>
        <begin position="44"/>
        <end position="77"/>
    </location>
</feature>
<evidence type="ECO:0000313" key="3">
    <source>
        <dbReference type="Proteomes" id="UP000192257"/>
    </source>
</evidence>
<dbReference type="VEuPathDB" id="TriTrypDB:TM35_000044740"/>
<gene>
    <name evidence="2" type="ORF">TM35_000044740</name>
</gene>
<protein>
    <submittedName>
        <fullName evidence="2">Uncharacterized protein</fullName>
    </submittedName>
</protein>
<proteinExistence type="predicted"/>
<reference evidence="2 3" key="1">
    <citation type="submission" date="2017-03" db="EMBL/GenBank/DDBJ databases">
        <title>An alternative strategy for trypanosome survival in the mammalian bloodstream revealed through genome and transcriptome analysis of the ubiquitous bovine parasite Trypanosoma (Megatrypanum) theileri.</title>
        <authorList>
            <person name="Kelly S."/>
            <person name="Ivens A."/>
            <person name="Mott A."/>
            <person name="O'Neill E."/>
            <person name="Emms D."/>
            <person name="Macleod O."/>
            <person name="Voorheis P."/>
            <person name="Matthews J."/>
            <person name="Matthews K."/>
            <person name="Carrington M."/>
        </authorList>
    </citation>
    <scope>NUCLEOTIDE SEQUENCE [LARGE SCALE GENOMIC DNA]</scope>
    <source>
        <strain evidence="2">Edinburgh</strain>
    </source>
</reference>
<dbReference type="Proteomes" id="UP000192257">
    <property type="component" value="Unassembled WGS sequence"/>
</dbReference>
<feature type="compositionally biased region" description="Polar residues" evidence="1">
    <location>
        <begin position="62"/>
        <end position="77"/>
    </location>
</feature>
<dbReference type="GeneID" id="39982448"/>
<accession>A0A1X0P755</accession>
<organism evidence="2 3">
    <name type="scientific">Trypanosoma theileri</name>
    <dbReference type="NCBI Taxonomy" id="67003"/>
    <lineage>
        <taxon>Eukaryota</taxon>
        <taxon>Discoba</taxon>
        <taxon>Euglenozoa</taxon>
        <taxon>Kinetoplastea</taxon>
        <taxon>Metakinetoplastina</taxon>
        <taxon>Trypanosomatida</taxon>
        <taxon>Trypanosomatidae</taxon>
        <taxon>Trypanosoma</taxon>
    </lineage>
</organism>
<sequence>MPYRVLITNIPTYVGEEEFYDYVRAHVGGESVVNALLIMRPITQNEKNHKNTNNNNNKNNNSPQPQEEQTRSMSSSGAALVDYETKRAADAARRVDFYVDGVRVMMKAVGTAPAEREAAEKGRRAYEILRCGLHQTTTTTTTTSTTTAVKRPRDEKDEVSASDKESLSAHEVELRLVGIPCEVYGSFLTAIVGCEDVRPNRDGEDVKSSVDITVSGTSSSQQQQHQQLSAVQLFDDVARSVRRATLGGELLSLRRISDSEAIIRVSASTGESLLERAADGHTLNLHLESLDGQSQQQYALFVHPPRPHLQLAGDNFVLAKKHEVLQAMSRMMEITNGKIAGFVDPFGNYLLPSV</sequence>
<dbReference type="AlphaFoldDB" id="A0A1X0P755"/>
<dbReference type="EMBL" id="NBCO01000004">
    <property type="protein sequence ID" value="ORC92260.1"/>
    <property type="molecule type" value="Genomic_DNA"/>
</dbReference>
<evidence type="ECO:0000256" key="1">
    <source>
        <dbReference type="SAM" id="MobiDB-lite"/>
    </source>
</evidence>
<dbReference type="OrthoDB" id="245289at2759"/>
<dbReference type="RefSeq" id="XP_028886326.1">
    <property type="nucleotide sequence ID" value="XM_029022668.1"/>
</dbReference>
<name>A0A1X0P755_9TRYP</name>